<feature type="signal peptide" evidence="4">
    <location>
        <begin position="1"/>
        <end position="24"/>
    </location>
</feature>
<dbReference type="AlphaFoldDB" id="A0A160T9M2"/>
<evidence type="ECO:0000256" key="1">
    <source>
        <dbReference type="ARBA" id="ARBA00004613"/>
    </source>
</evidence>
<sequence length="572" mass="61435">MKRYTWLLIGVLLALVVLVGGAGAAEDSAVPALSETVAAGDEFPIGPFEGDKRSFSADMDAAGNMIVAWAGEGVLFVQRLDPTGAPLGLPIWVNSPSTVTGGHVDLSSDEAGNFVVVWYSYNQVNGRCYAADGTPRTPEFVIAENGHNSAVEMAPDGAFAVVWIQGQPYPQSDQINARLFSAACAPLGEPFTVNDVDTGDERYPDIAMDAAGNFIVVWDGLDQEWAGIFARFFDSNGAPRGPQFRVNQRQQFSQYYPSVGMDAAGNAVIAFASDVERIGSDYNVDVLARRYAADGTPVGNVFNPRGATPHGEYLPEVVVAPSGRFAIMWTTAFNSLFQRDVWLRTYEPNGVPVGPARPVVVAEWDNHPAVLAAGSGDTFLAAWATLRVGGVPLTGRLFDFGEVVAPQVLIPTHDTYVMEQRPDATYGTRPVLQVKNAWHAPTDVHAYLKFDVSGLSGAVDSATLRLQVKKAGLDGGLAYAVSPFYLGTTTPWLETGLTWNNAPPVESFYPQDEWPGKVSRRQWVELDVTGAVRAALEGDGQVSLLITNNATKPVSFGSSESLQSPQLVIIMK</sequence>
<dbReference type="Pfam" id="PF24517">
    <property type="entry name" value="CBM96"/>
    <property type="match status" value="1"/>
</dbReference>
<dbReference type="Proteomes" id="UP000215027">
    <property type="component" value="Chromosome II"/>
</dbReference>
<keyword evidence="7" id="KW-1185">Reference proteome</keyword>
<dbReference type="EMBL" id="LN890656">
    <property type="protein sequence ID" value="CUS05985.1"/>
    <property type="molecule type" value="Genomic_DNA"/>
</dbReference>
<proteinExistence type="predicted"/>
<dbReference type="OrthoDB" id="9809781at2"/>
<evidence type="ECO:0000256" key="3">
    <source>
        <dbReference type="ARBA" id="ARBA00022729"/>
    </source>
</evidence>
<evidence type="ECO:0000313" key="6">
    <source>
        <dbReference type="EMBL" id="CUS05985.1"/>
    </source>
</evidence>
<comment type="subcellular location">
    <subcellularLocation>
        <location evidence="1">Secreted</location>
    </subcellularLocation>
</comment>
<evidence type="ECO:0000259" key="5">
    <source>
        <dbReference type="Pfam" id="PF24517"/>
    </source>
</evidence>
<protein>
    <recommendedName>
        <fullName evidence="5">Carbohydrate-binding module family 96 domain-containing protein</fullName>
    </recommendedName>
</protein>
<keyword evidence="3 4" id="KW-0732">Signal</keyword>
<dbReference type="KEGG" id="pbf:CFX0092_B0451"/>
<accession>A0A160T9M2</accession>
<dbReference type="InterPro" id="IPR055372">
    <property type="entry name" value="CBM96"/>
</dbReference>
<dbReference type="GO" id="GO:0005576">
    <property type="term" value="C:extracellular region"/>
    <property type="evidence" value="ECO:0007669"/>
    <property type="project" value="UniProtKB-SubCell"/>
</dbReference>
<name>A0A160T9M2_9CHLR</name>
<feature type="domain" description="Carbohydrate-binding module family 96" evidence="5">
    <location>
        <begin position="408"/>
        <end position="569"/>
    </location>
</feature>
<feature type="chain" id="PRO_5007820135" description="Carbohydrate-binding module family 96 domain-containing protein" evidence="4">
    <location>
        <begin position="25"/>
        <end position="572"/>
    </location>
</feature>
<reference evidence="6" key="1">
    <citation type="submission" date="2016-01" db="EMBL/GenBank/DDBJ databases">
        <authorList>
            <person name="Mcilroy J.S."/>
            <person name="Karst M S."/>
            <person name="Albertsen M."/>
        </authorList>
    </citation>
    <scope>NUCLEOTIDE SEQUENCE</scope>
    <source>
        <strain evidence="6">Cfx-K</strain>
    </source>
</reference>
<evidence type="ECO:0000256" key="2">
    <source>
        <dbReference type="ARBA" id="ARBA00022525"/>
    </source>
</evidence>
<keyword evidence="2" id="KW-0964">Secreted</keyword>
<evidence type="ECO:0000256" key="4">
    <source>
        <dbReference type="SAM" id="SignalP"/>
    </source>
</evidence>
<dbReference type="NCBIfam" id="NF033679">
    <property type="entry name" value="DNRLRE_dom"/>
    <property type="match status" value="1"/>
</dbReference>
<evidence type="ECO:0000313" key="7">
    <source>
        <dbReference type="Proteomes" id="UP000215027"/>
    </source>
</evidence>
<dbReference type="RefSeq" id="WP_095045325.1">
    <property type="nucleotide sequence ID" value="NZ_LN890656.1"/>
</dbReference>
<organism evidence="6 7">
    <name type="scientific">Candidatus Promineifilum breve</name>
    <dbReference type="NCBI Taxonomy" id="1806508"/>
    <lineage>
        <taxon>Bacteria</taxon>
        <taxon>Bacillati</taxon>
        <taxon>Chloroflexota</taxon>
        <taxon>Ardenticatenia</taxon>
        <taxon>Candidatus Promineifilales</taxon>
        <taxon>Candidatus Promineifilaceae</taxon>
        <taxon>Candidatus Promineifilum</taxon>
    </lineage>
</organism>
<gene>
    <name evidence="6" type="ORF">CFX0092_B0451</name>
</gene>